<reference evidence="10" key="1">
    <citation type="submission" date="2020-11" db="EMBL/GenBank/DDBJ databases">
        <title>Kefir isolates.</title>
        <authorList>
            <person name="Marcisauskas S."/>
            <person name="Kim Y."/>
            <person name="Blasche S."/>
        </authorList>
    </citation>
    <scope>NUCLEOTIDE SEQUENCE</scope>
    <source>
        <strain evidence="10">Olga-1</strain>
    </source>
</reference>
<comment type="similarity">
    <text evidence="5">Belongs to the TOG/XMAP215 family.</text>
</comment>
<dbReference type="GO" id="GO:0030951">
    <property type="term" value="P:establishment or maintenance of microtubule cytoskeleton polarity"/>
    <property type="evidence" value="ECO:0007669"/>
    <property type="project" value="InterPro"/>
</dbReference>
<evidence type="ECO:0000256" key="6">
    <source>
        <dbReference type="PROSITE-ProRule" id="PRU00103"/>
    </source>
</evidence>
<dbReference type="GO" id="GO:0044732">
    <property type="term" value="C:mitotic spindle pole body"/>
    <property type="evidence" value="ECO:0007669"/>
    <property type="project" value="UniProtKB-ARBA"/>
</dbReference>
<dbReference type="GO" id="GO:0051315">
    <property type="term" value="P:attachment of mitotic spindle microtubules to kinetochore"/>
    <property type="evidence" value="ECO:0007669"/>
    <property type="project" value="UniProtKB-ARBA"/>
</dbReference>
<gene>
    <name evidence="10" type="primary">STU2</name>
    <name evidence="10" type="ORF">C6P40_000851</name>
</gene>
<dbReference type="Pfam" id="PF21042">
    <property type="entry name" value="Stu2_CTS"/>
    <property type="match status" value="1"/>
</dbReference>
<dbReference type="InterPro" id="IPR016024">
    <property type="entry name" value="ARM-type_fold"/>
</dbReference>
<feature type="region of interest" description="Disordered" evidence="8">
    <location>
        <begin position="238"/>
        <end position="260"/>
    </location>
</feature>
<dbReference type="Gene3D" id="1.25.10.10">
    <property type="entry name" value="Leucine-rich Repeat Variant"/>
    <property type="match status" value="2"/>
</dbReference>
<dbReference type="EMBL" id="PUHW01000144">
    <property type="protein sequence ID" value="KAG0688532.1"/>
    <property type="molecule type" value="Genomic_DNA"/>
</dbReference>
<evidence type="ECO:0000313" key="10">
    <source>
        <dbReference type="EMBL" id="KAG0688532.1"/>
    </source>
</evidence>
<dbReference type="SUPFAM" id="SSF48371">
    <property type="entry name" value="ARM repeat"/>
    <property type="match status" value="1"/>
</dbReference>
<dbReference type="Proteomes" id="UP000697127">
    <property type="component" value="Unassembled WGS sequence"/>
</dbReference>
<comment type="subcellular location">
    <subcellularLocation>
        <location evidence="1">Cytoplasm</location>
        <location evidence="1">Cytoskeleton</location>
        <location evidence="1">Microtubule organizing center</location>
        <location evidence="1">Spindle pole body</location>
    </subcellularLocation>
</comment>
<evidence type="ECO:0000256" key="1">
    <source>
        <dbReference type="ARBA" id="ARBA00004317"/>
    </source>
</evidence>
<dbReference type="GO" id="GO:0051010">
    <property type="term" value="F:microtubule plus-end binding"/>
    <property type="evidence" value="ECO:0007669"/>
    <property type="project" value="InterPro"/>
</dbReference>
<dbReference type="InterPro" id="IPR045110">
    <property type="entry name" value="XMAP215"/>
</dbReference>
<dbReference type="GO" id="GO:0005881">
    <property type="term" value="C:cytoplasmic microtubule"/>
    <property type="evidence" value="ECO:0007669"/>
    <property type="project" value="UniProtKB-ARBA"/>
</dbReference>
<evidence type="ECO:0000256" key="5">
    <source>
        <dbReference type="ARBA" id="ARBA00025722"/>
    </source>
</evidence>
<dbReference type="GO" id="GO:0000776">
    <property type="term" value="C:kinetochore"/>
    <property type="evidence" value="ECO:0007669"/>
    <property type="project" value="UniProtKB-ARBA"/>
</dbReference>
<dbReference type="PANTHER" id="PTHR12609">
    <property type="entry name" value="MICROTUBULE ASSOCIATED PROTEIN XMAP215"/>
    <property type="match status" value="1"/>
</dbReference>
<feature type="domain" description="TOG" evidence="9">
    <location>
        <begin position="281"/>
        <end position="513"/>
    </location>
</feature>
<dbReference type="Pfam" id="PF21041">
    <property type="entry name" value="XMAP215_CLASP_TOG"/>
    <property type="match status" value="1"/>
</dbReference>
<keyword evidence="2" id="KW-0963">Cytoplasm</keyword>
<keyword evidence="3" id="KW-0677">Repeat</keyword>
<feature type="domain" description="TOG" evidence="9">
    <location>
        <begin position="1"/>
        <end position="231"/>
    </location>
</feature>
<dbReference type="InterPro" id="IPR048492">
    <property type="entry name" value="Stu2_CTS"/>
</dbReference>
<evidence type="ECO:0000313" key="11">
    <source>
        <dbReference type="Proteomes" id="UP000697127"/>
    </source>
</evidence>
<keyword evidence="4" id="KW-0206">Cytoskeleton</keyword>
<dbReference type="InterPro" id="IPR011989">
    <property type="entry name" value="ARM-like"/>
</dbReference>
<dbReference type="FunFam" id="1.25.10.10:FF:000019">
    <property type="entry name" value="Cytoskeleton-associated protein 5"/>
    <property type="match status" value="1"/>
</dbReference>
<dbReference type="GO" id="GO:0061863">
    <property type="term" value="F:microtubule plus end polymerase"/>
    <property type="evidence" value="ECO:0007669"/>
    <property type="project" value="InterPro"/>
</dbReference>
<dbReference type="GO" id="GO:1990498">
    <property type="term" value="C:mitotic spindle microtubule"/>
    <property type="evidence" value="ECO:0007669"/>
    <property type="project" value="UniProtKB-ARBA"/>
</dbReference>
<dbReference type="PROSITE" id="PS50077">
    <property type="entry name" value="HEAT_REPEAT"/>
    <property type="match status" value="1"/>
</dbReference>
<name>A0A9P7BDU2_9ASCO</name>
<evidence type="ECO:0000256" key="2">
    <source>
        <dbReference type="ARBA" id="ARBA00022490"/>
    </source>
</evidence>
<comment type="caution">
    <text evidence="10">The sequence shown here is derived from an EMBL/GenBank/DDBJ whole genome shotgun (WGS) entry which is preliminary data.</text>
</comment>
<evidence type="ECO:0000259" key="9">
    <source>
        <dbReference type="SMART" id="SM01349"/>
    </source>
</evidence>
<dbReference type="InterPro" id="IPR021133">
    <property type="entry name" value="HEAT_type_2"/>
</dbReference>
<organism evidence="10 11">
    <name type="scientific">Pichia californica</name>
    <dbReference type="NCBI Taxonomy" id="460514"/>
    <lineage>
        <taxon>Eukaryota</taxon>
        <taxon>Fungi</taxon>
        <taxon>Dikarya</taxon>
        <taxon>Ascomycota</taxon>
        <taxon>Saccharomycotina</taxon>
        <taxon>Pichiomycetes</taxon>
        <taxon>Pichiales</taxon>
        <taxon>Pichiaceae</taxon>
        <taxon>Pichia</taxon>
    </lineage>
</organism>
<sequence length="797" mass="90442">MSENDYESLPIDQLLEHTLWKARQLGYTQLKGIAESDASNDIIKQLISNPLRLQKLVTDSNVAAQESGIGALNIILEKSTPEYFFKTRDIIIPSLVDKGLTSTKQSTKKLSTDVILLYVEKTNSGLEIIELMIPSLSAKSPKQVASTVKAINEIYYAFGCPKIDPKIIMNHISKLFEHSDKNVRAEASNLSITIRSYIGDVFDTVIFPKIKPIQQKDLSKLFDKIDITTVKPSRLLLSDQQVNNSNNNNNDNDNDDDNDIQMNEGIITESITEKPAFDSYDFEDPVDVLSKLPTELSSRLKDPIWKERVDVLEEISPYFNVIKIQNDDYSYFISLMVGCLKDVNLQVVTLACGILLNLANGLKLNFTKYVSMLLSPLLDKTKEKKRSIIIALTDVLDACFKYSSFREILDPTIEYMIHISPQVKVESMSYLIRCMKEIINIPSSDEIDKIMTPAIKLLQDSQVSVRNSASEVIGTLMKIIGPEKSKKYMEKVDKRHVKKVEQLCRSAIVKCGNNINKDILIIKETINSSSLKNENVPNLQQNNILIEAEEKPILSSINLNYNSSIPSKRAATSPLKENILNHKNTLTSKPLRASSSSMSNYSISTQQLQELELLRKEKIEWLEIKKDLLNELEEVKENNDSLIKNVVSLNSKLDDYHNKFTTMSMTLKSKDTQIFRLRSDLENCQIKYSQSQQKNKILKSQIELSNANRNAENAEKDKTKTINEDDNEINKRISILSIESDEDTKKDEMVLKLPDASIYNFDDADDGWKRATAVTNDLKAKIQRMKARTRVLDLADD</sequence>
<dbReference type="InterPro" id="IPR034085">
    <property type="entry name" value="TOG"/>
</dbReference>
<dbReference type="GO" id="GO:1990571">
    <property type="term" value="P:meiotic centromere clustering"/>
    <property type="evidence" value="ECO:0007669"/>
    <property type="project" value="UniProtKB-ARBA"/>
</dbReference>
<keyword evidence="7" id="KW-0175">Coiled coil</keyword>
<evidence type="ECO:0000256" key="7">
    <source>
        <dbReference type="SAM" id="Coils"/>
    </source>
</evidence>
<dbReference type="GO" id="GO:0000022">
    <property type="term" value="P:mitotic spindle elongation"/>
    <property type="evidence" value="ECO:0007669"/>
    <property type="project" value="UniProtKB-ARBA"/>
</dbReference>
<dbReference type="GO" id="GO:0046785">
    <property type="term" value="P:microtubule polymerization"/>
    <property type="evidence" value="ECO:0007669"/>
    <property type="project" value="InterPro"/>
</dbReference>
<evidence type="ECO:0000256" key="3">
    <source>
        <dbReference type="ARBA" id="ARBA00022737"/>
    </source>
</evidence>
<evidence type="ECO:0000256" key="8">
    <source>
        <dbReference type="SAM" id="MobiDB-lite"/>
    </source>
</evidence>
<keyword evidence="11" id="KW-1185">Reference proteome</keyword>
<feature type="coiled-coil region" evidence="7">
    <location>
        <begin position="681"/>
        <end position="724"/>
    </location>
</feature>
<dbReference type="AlphaFoldDB" id="A0A9P7BDU2"/>
<proteinExistence type="inferred from homology"/>
<feature type="repeat" description="HEAT" evidence="6">
    <location>
        <begin position="450"/>
        <end position="488"/>
    </location>
</feature>
<dbReference type="InterPro" id="IPR048491">
    <property type="entry name" value="XMAP215_CLASP_TOG"/>
</dbReference>
<feature type="coiled-coil region" evidence="7">
    <location>
        <begin position="611"/>
        <end position="652"/>
    </location>
</feature>
<protein>
    <submittedName>
        <fullName evidence="10">Microtubule-associated protein, microtubule dynamics during spindle orientation</fullName>
    </submittedName>
</protein>
<evidence type="ECO:0000256" key="4">
    <source>
        <dbReference type="ARBA" id="ARBA00023212"/>
    </source>
</evidence>
<dbReference type="GO" id="GO:0099070">
    <property type="term" value="C:static microtubule bundle"/>
    <property type="evidence" value="ECO:0007669"/>
    <property type="project" value="UniProtKB-ARBA"/>
</dbReference>
<dbReference type="SMART" id="SM01349">
    <property type="entry name" value="TOG"/>
    <property type="match status" value="2"/>
</dbReference>
<accession>A0A9P7BDU2</accession>